<dbReference type="EMBL" id="CP072642">
    <property type="protein sequence ID" value="QUV94125.1"/>
    <property type="molecule type" value="Genomic_DNA"/>
</dbReference>
<dbReference type="InterPro" id="IPR034683">
    <property type="entry name" value="IspD/TarI"/>
</dbReference>
<dbReference type="InterPro" id="IPR018294">
    <property type="entry name" value="ISPD_synthase_CS"/>
</dbReference>
<feature type="site" description="Positions MEP for the nucleophilic attack" evidence="7">
    <location>
        <position position="153"/>
    </location>
</feature>
<reference evidence="8 9" key="1">
    <citation type="submission" date="2021-03" db="EMBL/GenBank/DDBJ databases">
        <title>Genomic and phenotypic characterization of Chloracidobacterium isolates provides evidence for multiple species.</title>
        <authorList>
            <person name="Saini M.K."/>
            <person name="Costas A.M.G."/>
            <person name="Tank M."/>
            <person name="Bryant D.A."/>
        </authorList>
    </citation>
    <scope>NUCLEOTIDE SEQUENCE [LARGE SCALE GENOMIC DNA]</scope>
    <source>
        <strain evidence="8 9">N</strain>
    </source>
</reference>
<dbReference type="Proteomes" id="UP000677668">
    <property type="component" value="Chromosome 1"/>
</dbReference>
<dbReference type="InterPro" id="IPR001228">
    <property type="entry name" value="IspD"/>
</dbReference>
<dbReference type="HAMAP" id="MF_00108">
    <property type="entry name" value="IspD"/>
    <property type="match status" value="1"/>
</dbReference>
<feature type="site" description="Transition state stabilizer" evidence="7">
    <location>
        <position position="22"/>
    </location>
</feature>
<evidence type="ECO:0000256" key="2">
    <source>
        <dbReference type="ARBA" id="ARBA00004787"/>
    </source>
</evidence>
<dbReference type="SUPFAM" id="SSF53448">
    <property type="entry name" value="Nucleotide-diphospho-sugar transferases"/>
    <property type="match status" value="1"/>
</dbReference>
<dbReference type="Gene3D" id="3.90.550.10">
    <property type="entry name" value="Spore Coat Polysaccharide Biosynthesis Protein SpsA, Chain A"/>
    <property type="match status" value="1"/>
</dbReference>
<dbReference type="InterPro" id="IPR050088">
    <property type="entry name" value="IspD/TarI_cytidylyltransf_bact"/>
</dbReference>
<comment type="pathway">
    <text evidence="2 7">Isoprenoid biosynthesis; isopentenyl diphosphate biosynthesis via DXP pathway; isopentenyl diphosphate from 1-deoxy-D-xylulose 5-phosphate: step 2/6.</text>
</comment>
<keyword evidence="9" id="KW-1185">Reference proteome</keyword>
<dbReference type="CDD" id="cd02516">
    <property type="entry name" value="CDP-ME_synthetase"/>
    <property type="match status" value="1"/>
</dbReference>
<dbReference type="EC" id="2.7.7.60" evidence="7"/>
<evidence type="ECO:0000313" key="9">
    <source>
        <dbReference type="Proteomes" id="UP000677668"/>
    </source>
</evidence>
<comment type="function">
    <text evidence="7">Catalyzes the formation of 4-diphosphocytidyl-2-C-methyl-D-erythritol from CTP and 2-C-methyl-D-erythritol 4-phosphate (MEP).</text>
</comment>
<comment type="similarity">
    <text evidence="3 7">Belongs to the IspD/TarI cytidylyltransferase family. IspD subfamily.</text>
</comment>
<dbReference type="InterPro" id="IPR029044">
    <property type="entry name" value="Nucleotide-diphossugar_trans"/>
</dbReference>
<evidence type="ECO:0000256" key="1">
    <source>
        <dbReference type="ARBA" id="ARBA00001282"/>
    </source>
</evidence>
<sequence length="231" mass="24539">MTAVAIVPAGGLGARFGADRPKQFLELAGCPIIIHTLRRLAACPDVSHIVVALPPTARPVFDALLETFPVEKPITAVAGGAERQESVRLALAAVPDAASVVVVHDAVRPFATTELITATIAAARADRAAVVGHPATDTIKLVQDGLAYETPPRSTLYAVQTPQAFETGLLRDAHARAAAEQVTATDDAMLVERLGVPVRIVPGPRWNLKITHPDDLPLADFLWQRLAREPT</sequence>
<evidence type="ECO:0000256" key="3">
    <source>
        <dbReference type="ARBA" id="ARBA00009789"/>
    </source>
</evidence>
<comment type="catalytic activity">
    <reaction evidence="1 7">
        <text>2-C-methyl-D-erythritol 4-phosphate + CTP + H(+) = 4-CDP-2-C-methyl-D-erythritol + diphosphate</text>
        <dbReference type="Rhea" id="RHEA:13429"/>
        <dbReference type="ChEBI" id="CHEBI:15378"/>
        <dbReference type="ChEBI" id="CHEBI:33019"/>
        <dbReference type="ChEBI" id="CHEBI:37563"/>
        <dbReference type="ChEBI" id="CHEBI:57823"/>
        <dbReference type="ChEBI" id="CHEBI:58262"/>
        <dbReference type="EC" id="2.7.7.60"/>
    </reaction>
</comment>
<dbReference type="NCBIfam" id="TIGR00453">
    <property type="entry name" value="ispD"/>
    <property type="match status" value="1"/>
</dbReference>
<evidence type="ECO:0000256" key="6">
    <source>
        <dbReference type="ARBA" id="ARBA00023229"/>
    </source>
</evidence>
<accession>A0ABX8B340</accession>
<keyword evidence="5 7" id="KW-0548">Nucleotidyltransferase</keyword>
<dbReference type="GO" id="GO:0050518">
    <property type="term" value="F:2-C-methyl-D-erythritol 4-phosphate cytidylyltransferase activity"/>
    <property type="evidence" value="ECO:0007669"/>
    <property type="project" value="UniProtKB-EC"/>
</dbReference>
<name>A0ABX8B340_9BACT</name>
<evidence type="ECO:0000256" key="7">
    <source>
        <dbReference type="HAMAP-Rule" id="MF_00108"/>
    </source>
</evidence>
<protein>
    <recommendedName>
        <fullName evidence="7">2-C-methyl-D-erythritol 4-phosphate cytidylyltransferase</fullName>
        <ecNumber evidence="7">2.7.7.60</ecNumber>
    </recommendedName>
    <alternativeName>
        <fullName evidence="7">4-diphosphocytidyl-2C-methyl-D-erythritol synthase</fullName>
    </alternativeName>
    <alternativeName>
        <fullName evidence="7">MEP cytidylyltransferase</fullName>
        <shortName evidence="7">MCT</shortName>
    </alternativeName>
</protein>
<feature type="site" description="Positions MEP for the nucleophilic attack" evidence="7">
    <location>
        <position position="209"/>
    </location>
</feature>
<organism evidence="8 9">
    <name type="scientific">Chloracidobacterium sp. N</name>
    <dbReference type="NCBI Taxonomy" id="2821540"/>
    <lineage>
        <taxon>Bacteria</taxon>
        <taxon>Pseudomonadati</taxon>
        <taxon>Acidobacteriota</taxon>
        <taxon>Terriglobia</taxon>
        <taxon>Terriglobales</taxon>
        <taxon>Acidobacteriaceae</taxon>
        <taxon>Chloracidobacterium</taxon>
        <taxon>Chloracidobacterium aggregatum</taxon>
    </lineage>
</organism>
<evidence type="ECO:0000256" key="4">
    <source>
        <dbReference type="ARBA" id="ARBA00022679"/>
    </source>
</evidence>
<proteinExistence type="inferred from homology"/>
<dbReference type="Pfam" id="PF01128">
    <property type="entry name" value="IspD"/>
    <property type="match status" value="1"/>
</dbReference>
<dbReference type="RefSeq" id="WP_211422439.1">
    <property type="nucleotide sequence ID" value="NZ_CP072642.1"/>
</dbReference>
<keyword evidence="4 7" id="KW-0808">Transferase</keyword>
<keyword evidence="6 7" id="KW-0414">Isoprene biosynthesis</keyword>
<feature type="site" description="Transition state stabilizer" evidence="7">
    <location>
        <position position="15"/>
    </location>
</feature>
<evidence type="ECO:0000256" key="5">
    <source>
        <dbReference type="ARBA" id="ARBA00022695"/>
    </source>
</evidence>
<dbReference type="PANTHER" id="PTHR32125">
    <property type="entry name" value="2-C-METHYL-D-ERYTHRITOL 4-PHOSPHATE CYTIDYLYLTRANSFERASE, CHLOROPLASTIC"/>
    <property type="match status" value="1"/>
</dbReference>
<dbReference type="PANTHER" id="PTHR32125:SF4">
    <property type="entry name" value="2-C-METHYL-D-ERYTHRITOL 4-PHOSPHATE CYTIDYLYLTRANSFERASE, CHLOROPLASTIC"/>
    <property type="match status" value="1"/>
</dbReference>
<dbReference type="PROSITE" id="PS01295">
    <property type="entry name" value="ISPD"/>
    <property type="match status" value="1"/>
</dbReference>
<gene>
    <name evidence="7 8" type="primary">ispD</name>
    <name evidence="8" type="ORF">J8C05_01310</name>
</gene>
<evidence type="ECO:0000313" key="8">
    <source>
        <dbReference type="EMBL" id="QUV94125.1"/>
    </source>
</evidence>